<feature type="compositionally biased region" description="Basic and acidic residues" evidence="1">
    <location>
        <begin position="45"/>
        <end position="58"/>
    </location>
</feature>
<gene>
    <name evidence="2" type="ORF">SAMN02745170_02000</name>
</gene>
<organism evidence="2 3">
    <name type="scientific">Propionispora hippei DSM 15287</name>
    <dbReference type="NCBI Taxonomy" id="1123003"/>
    <lineage>
        <taxon>Bacteria</taxon>
        <taxon>Bacillati</taxon>
        <taxon>Bacillota</taxon>
        <taxon>Negativicutes</taxon>
        <taxon>Selenomonadales</taxon>
        <taxon>Sporomusaceae</taxon>
        <taxon>Propionispora</taxon>
    </lineage>
</organism>
<dbReference type="EMBL" id="FQZD01000014">
    <property type="protein sequence ID" value="SHJ22223.1"/>
    <property type="molecule type" value="Genomic_DNA"/>
</dbReference>
<sequence length="66" mass="7629">MSSVNVLRYAFFLTLTDKILPRHHFPGSKLASRRIAHKNAKIDKEKMSAKQVMEERLPNLDGYEPC</sequence>
<keyword evidence="3" id="KW-1185">Reference proteome</keyword>
<proteinExistence type="predicted"/>
<evidence type="ECO:0000313" key="3">
    <source>
        <dbReference type="Proteomes" id="UP000322917"/>
    </source>
</evidence>
<feature type="region of interest" description="Disordered" evidence="1">
    <location>
        <begin position="45"/>
        <end position="66"/>
    </location>
</feature>
<name>A0A1M6HJ59_9FIRM</name>
<evidence type="ECO:0000256" key="1">
    <source>
        <dbReference type="SAM" id="MobiDB-lite"/>
    </source>
</evidence>
<accession>A0A1M6HJ59</accession>
<dbReference type="Proteomes" id="UP000322917">
    <property type="component" value="Unassembled WGS sequence"/>
</dbReference>
<evidence type="ECO:0000313" key="2">
    <source>
        <dbReference type="EMBL" id="SHJ22223.1"/>
    </source>
</evidence>
<dbReference type="AlphaFoldDB" id="A0A1M6HJ59"/>
<reference evidence="2 3" key="1">
    <citation type="submission" date="2016-11" db="EMBL/GenBank/DDBJ databases">
        <authorList>
            <person name="Varghese N."/>
            <person name="Submissions S."/>
        </authorList>
    </citation>
    <scope>NUCLEOTIDE SEQUENCE [LARGE SCALE GENOMIC DNA]</scope>
    <source>
        <strain evidence="2 3">DSM 15287</strain>
    </source>
</reference>
<protein>
    <submittedName>
        <fullName evidence="2">Uncharacterized protein</fullName>
    </submittedName>
</protein>